<accession>A0ABW7N971</accession>
<organism evidence="2 3">
    <name type="scientific">Marinoscillum luteum</name>
    <dbReference type="NCBI Taxonomy" id="861051"/>
    <lineage>
        <taxon>Bacteria</taxon>
        <taxon>Pseudomonadati</taxon>
        <taxon>Bacteroidota</taxon>
        <taxon>Cytophagia</taxon>
        <taxon>Cytophagales</taxon>
        <taxon>Reichenbachiellaceae</taxon>
        <taxon>Marinoscillum</taxon>
    </lineage>
</organism>
<sequence>MGKGVFVFIFAMLCSIVLPAQDNTPKYSNEFLNIGVDARAFGLGLSMVSHTADASSGYWNPAGLSKMEPDHQLVLMHSAYFAGISNYDYGAFATRLDDSSALSVSVIRFAVDDIADTRLLFDANGSVNYDNIRFFSAADYAFLISYSRRLRVLGGLDVGGSVKVIRRIVGDFAGSWGFGMDVGLQKTWKSWNFGLMGRDLFGTFNSWSIADEELAEVYAQTGNELYSRSLEVTLPRVILGASRTLSFLDQFSLMTSLDLVTTTDGKRNTLIRTESFSVDPSLGVELGYEQLAFLRGGIGQFQQIKDFDGSQSWTFQPNVGIGLKIQEVAIDYAFTDIGDQAAGLYSHVFSIKVDFNVVD</sequence>
<reference evidence="2 3" key="1">
    <citation type="journal article" date="2013" name="Int. J. Syst. Evol. Microbiol.">
        <title>Marinoscillum luteum sp. nov., isolated from marine sediment.</title>
        <authorList>
            <person name="Cha I.T."/>
            <person name="Park S.J."/>
            <person name="Kim S.J."/>
            <person name="Kim J.G."/>
            <person name="Jung M.Y."/>
            <person name="Shin K.S."/>
            <person name="Kwon K.K."/>
            <person name="Yang S.H."/>
            <person name="Seo Y.S."/>
            <person name="Rhee S.K."/>
        </authorList>
    </citation>
    <scope>NUCLEOTIDE SEQUENCE [LARGE SCALE GENOMIC DNA]</scope>
    <source>
        <strain evidence="2 3">KCTC 23939</strain>
    </source>
</reference>
<keyword evidence="3" id="KW-1185">Reference proteome</keyword>
<gene>
    <name evidence="2" type="ORF">ACHKAR_11530</name>
</gene>
<proteinExistence type="predicted"/>
<dbReference type="Proteomes" id="UP001610063">
    <property type="component" value="Unassembled WGS sequence"/>
</dbReference>
<dbReference type="Gene3D" id="2.40.160.60">
    <property type="entry name" value="Outer membrane protein transport protein (OMPP1/FadL/TodX)"/>
    <property type="match status" value="1"/>
</dbReference>
<dbReference type="SUPFAM" id="SSF56935">
    <property type="entry name" value="Porins"/>
    <property type="match status" value="1"/>
</dbReference>
<comment type="caution">
    <text evidence="2">The sequence shown here is derived from an EMBL/GenBank/DDBJ whole genome shotgun (WGS) entry which is preliminary data.</text>
</comment>
<evidence type="ECO:0000313" key="3">
    <source>
        <dbReference type="Proteomes" id="UP001610063"/>
    </source>
</evidence>
<evidence type="ECO:0000313" key="2">
    <source>
        <dbReference type="EMBL" id="MFH6984074.1"/>
    </source>
</evidence>
<dbReference type="NCBIfam" id="NF033709">
    <property type="entry name" value="PorV_fam"/>
    <property type="match status" value="1"/>
</dbReference>
<keyword evidence="1" id="KW-0732">Signal</keyword>
<dbReference type="RefSeq" id="WP_395417501.1">
    <property type="nucleotide sequence ID" value="NZ_JBIPKE010000017.1"/>
</dbReference>
<feature type="chain" id="PRO_5045144838" evidence="1">
    <location>
        <begin position="21"/>
        <end position="359"/>
    </location>
</feature>
<feature type="signal peptide" evidence="1">
    <location>
        <begin position="1"/>
        <end position="20"/>
    </location>
</feature>
<protein>
    <submittedName>
        <fullName evidence="2">PorV/PorQ family protein</fullName>
    </submittedName>
</protein>
<dbReference type="EMBL" id="JBIPKE010000017">
    <property type="protein sequence ID" value="MFH6984074.1"/>
    <property type="molecule type" value="Genomic_DNA"/>
</dbReference>
<evidence type="ECO:0000256" key="1">
    <source>
        <dbReference type="SAM" id="SignalP"/>
    </source>
</evidence>
<name>A0ABW7N971_9BACT</name>